<dbReference type="PANTHER" id="PTHR43213:SF5">
    <property type="entry name" value="BIFUNCTIONAL DTTP_UTP PYROPHOSPHATASE_METHYLTRANSFERASE PROTEIN-RELATED"/>
    <property type="match status" value="1"/>
</dbReference>
<feature type="region of interest" description="Disordered" evidence="3">
    <location>
        <begin position="1"/>
        <end position="53"/>
    </location>
</feature>
<evidence type="ECO:0000313" key="4">
    <source>
        <dbReference type="EMBL" id="KAL1612665.1"/>
    </source>
</evidence>
<dbReference type="InterPro" id="IPR003697">
    <property type="entry name" value="Maf-like"/>
</dbReference>
<evidence type="ECO:0000256" key="3">
    <source>
        <dbReference type="SAM" id="MobiDB-lite"/>
    </source>
</evidence>
<dbReference type="PANTHER" id="PTHR43213">
    <property type="entry name" value="BIFUNCTIONAL DTTP/UTP PYROPHOSPHATASE/METHYLTRANSFERASE PROTEIN-RELATED"/>
    <property type="match status" value="1"/>
</dbReference>
<dbReference type="EMBL" id="JAKJXO020000001">
    <property type="protein sequence ID" value="KAL1612665.1"/>
    <property type="molecule type" value="Genomic_DNA"/>
</dbReference>
<gene>
    <name evidence="4" type="ORF">SLS60_000894</name>
</gene>
<dbReference type="InterPro" id="IPR029001">
    <property type="entry name" value="ITPase-like_fam"/>
</dbReference>
<feature type="compositionally biased region" description="Pro residues" evidence="3">
    <location>
        <begin position="1"/>
        <end position="11"/>
    </location>
</feature>
<feature type="compositionally biased region" description="Low complexity" evidence="3">
    <location>
        <begin position="19"/>
        <end position="34"/>
    </location>
</feature>
<accession>A0ABR3S7K5</accession>
<dbReference type="CDD" id="cd00555">
    <property type="entry name" value="Maf"/>
    <property type="match status" value="1"/>
</dbReference>
<dbReference type="HAMAP" id="MF_00528">
    <property type="entry name" value="Maf"/>
    <property type="match status" value="1"/>
</dbReference>
<name>A0ABR3S7K5_9PLEO</name>
<organism evidence="4 5">
    <name type="scientific">Paraconiothyrium brasiliense</name>
    <dbReference type="NCBI Taxonomy" id="300254"/>
    <lineage>
        <taxon>Eukaryota</taxon>
        <taxon>Fungi</taxon>
        <taxon>Dikarya</taxon>
        <taxon>Ascomycota</taxon>
        <taxon>Pezizomycotina</taxon>
        <taxon>Dothideomycetes</taxon>
        <taxon>Pleosporomycetidae</taxon>
        <taxon>Pleosporales</taxon>
        <taxon>Massarineae</taxon>
        <taxon>Didymosphaeriaceae</taxon>
        <taxon>Paraconiothyrium</taxon>
    </lineage>
</organism>
<dbReference type="NCBIfam" id="TIGR00172">
    <property type="entry name" value="maf"/>
    <property type="match status" value="1"/>
</dbReference>
<protein>
    <recommendedName>
        <fullName evidence="6">Maf-like protein</fullName>
    </recommendedName>
</protein>
<dbReference type="Proteomes" id="UP001521785">
    <property type="component" value="Unassembled WGS sequence"/>
</dbReference>
<sequence length="290" mass="31639">MASQPSDPPPSYEELRNIPTPINASATANAAPEAVRSPRRPPGPPPLLPLDLPPLTQLRNKRVVLASASPRRKQLLSIASMLLPIPPLGLKQVDIVPSTFKEDLSKSLSPYEYVLETASEKCREVYTREVNNEGKAEPALVIAADTIIISSKGRILEKPRNPQDHLEMLKMLRDEGAHKVATAVAVMKPLENPIDPGYAMETHVEMTVVKFDPNVSDATLVAYVRTRDGNDKAGGYGIQSAGSILIEKIEGSHDNVIGLPLRTTLSLIEKVMVPEEGLDDNMDNMFGDEE</sequence>
<keyword evidence="2" id="KW-0378">Hydrolase</keyword>
<feature type="compositionally biased region" description="Pro residues" evidence="3">
    <location>
        <begin position="40"/>
        <end position="52"/>
    </location>
</feature>
<comment type="cofactor">
    <cofactor evidence="1">
        <name>a divalent metal cation</name>
        <dbReference type="ChEBI" id="CHEBI:60240"/>
    </cofactor>
</comment>
<evidence type="ECO:0000256" key="2">
    <source>
        <dbReference type="ARBA" id="ARBA00022801"/>
    </source>
</evidence>
<reference evidence="4 5" key="1">
    <citation type="submission" date="2024-02" db="EMBL/GenBank/DDBJ databases">
        <title>De novo assembly and annotation of 12 fungi associated with fruit tree decline syndrome in Ontario, Canada.</title>
        <authorList>
            <person name="Sulman M."/>
            <person name="Ellouze W."/>
            <person name="Ilyukhin E."/>
        </authorList>
    </citation>
    <scope>NUCLEOTIDE SEQUENCE [LARGE SCALE GENOMIC DNA]</scope>
    <source>
        <strain evidence="4 5">M42-189</strain>
    </source>
</reference>
<evidence type="ECO:0008006" key="6">
    <source>
        <dbReference type="Google" id="ProtNLM"/>
    </source>
</evidence>
<proteinExistence type="inferred from homology"/>
<evidence type="ECO:0000313" key="5">
    <source>
        <dbReference type="Proteomes" id="UP001521785"/>
    </source>
</evidence>
<dbReference type="SUPFAM" id="SSF52972">
    <property type="entry name" value="ITPase-like"/>
    <property type="match status" value="1"/>
</dbReference>
<dbReference type="Pfam" id="PF02545">
    <property type="entry name" value="Maf"/>
    <property type="match status" value="1"/>
</dbReference>
<dbReference type="Gene3D" id="3.90.950.10">
    <property type="match status" value="1"/>
</dbReference>
<comment type="caution">
    <text evidence="4">The sequence shown here is derived from an EMBL/GenBank/DDBJ whole genome shotgun (WGS) entry which is preliminary data.</text>
</comment>
<evidence type="ECO:0000256" key="1">
    <source>
        <dbReference type="ARBA" id="ARBA00001968"/>
    </source>
</evidence>
<keyword evidence="5" id="KW-1185">Reference proteome</keyword>